<evidence type="ECO:0000256" key="4">
    <source>
        <dbReference type="SAM" id="SignalP"/>
    </source>
</evidence>
<reference evidence="5 6" key="1">
    <citation type="submission" date="2023-12" db="EMBL/GenBank/DDBJ databases">
        <title>Baltic Sea Cyanobacteria.</title>
        <authorList>
            <person name="Delbaje E."/>
            <person name="Fewer D.P."/>
            <person name="Shishido T.K."/>
        </authorList>
    </citation>
    <scope>NUCLEOTIDE SEQUENCE [LARGE SCALE GENOMIC DNA]</scope>
    <source>
        <strain evidence="5 6">CCNP 1315</strain>
    </source>
</reference>
<dbReference type="PROSITE" id="PS51257">
    <property type="entry name" value="PROKAR_LIPOPROTEIN"/>
    <property type="match status" value="1"/>
</dbReference>
<evidence type="ECO:0000313" key="6">
    <source>
        <dbReference type="Proteomes" id="UP001301728"/>
    </source>
</evidence>
<dbReference type="SUPFAM" id="SSF53850">
    <property type="entry name" value="Periplasmic binding protein-like II"/>
    <property type="match status" value="1"/>
</dbReference>
<dbReference type="EMBL" id="JAYGHT010000129">
    <property type="protein sequence ID" value="MEA5520995.1"/>
    <property type="molecule type" value="Genomic_DNA"/>
</dbReference>
<comment type="similarity">
    <text evidence="1">Belongs to the bacterial solute-binding protein ModA family.</text>
</comment>
<evidence type="ECO:0000256" key="3">
    <source>
        <dbReference type="ARBA" id="ARBA00022729"/>
    </source>
</evidence>
<feature type="signal peptide" evidence="4">
    <location>
        <begin position="1"/>
        <end position="20"/>
    </location>
</feature>
<comment type="caution">
    <text evidence="5">The sequence shown here is derived from an EMBL/GenBank/DDBJ whole genome shotgun (WGS) entry which is preliminary data.</text>
</comment>
<dbReference type="PANTHER" id="PTHR30632">
    <property type="entry name" value="MOLYBDATE-BINDING PERIPLASMIC PROTEIN"/>
    <property type="match status" value="1"/>
</dbReference>
<keyword evidence="6" id="KW-1185">Reference proteome</keyword>
<organism evidence="5 6">
    <name type="scientific">Limnoraphis robusta CCNP1315</name>
    <dbReference type="NCBI Taxonomy" id="3110306"/>
    <lineage>
        <taxon>Bacteria</taxon>
        <taxon>Bacillati</taxon>
        <taxon>Cyanobacteriota</taxon>
        <taxon>Cyanophyceae</taxon>
        <taxon>Oscillatoriophycideae</taxon>
        <taxon>Oscillatoriales</taxon>
        <taxon>Sirenicapillariaceae</taxon>
        <taxon>Limnoraphis</taxon>
    </lineage>
</organism>
<keyword evidence="2" id="KW-0479">Metal-binding</keyword>
<dbReference type="Proteomes" id="UP001301728">
    <property type="component" value="Unassembled WGS sequence"/>
</dbReference>
<dbReference type="InterPro" id="IPR005950">
    <property type="entry name" value="ModA"/>
</dbReference>
<evidence type="ECO:0000256" key="2">
    <source>
        <dbReference type="ARBA" id="ARBA00022723"/>
    </source>
</evidence>
<accession>A0ABU5U1W2</accession>
<dbReference type="PIRSF" id="PIRSF004846">
    <property type="entry name" value="ModA"/>
    <property type="match status" value="1"/>
</dbReference>
<gene>
    <name evidence="5" type="primary">modA</name>
    <name evidence="5" type="ORF">VB854_18820</name>
</gene>
<proteinExistence type="inferred from homology"/>
<dbReference type="InterPro" id="IPR041879">
    <property type="entry name" value="YvgL-like_PBP2"/>
</dbReference>
<dbReference type="NCBIfam" id="TIGR01256">
    <property type="entry name" value="modA"/>
    <property type="match status" value="1"/>
</dbReference>
<name>A0ABU5U1W2_9CYAN</name>
<dbReference type="Gene3D" id="3.40.190.10">
    <property type="entry name" value="Periplasmic binding protein-like II"/>
    <property type="match status" value="2"/>
</dbReference>
<protein>
    <submittedName>
        <fullName evidence="5">Molybdate ABC transporter substrate-binding protein</fullName>
    </submittedName>
</protein>
<sequence length="274" mass="29820">MNRRRIVNLACGFVLSLLLAVGCNQTTPQSTEPQQTTSPVSSAEQTELIISAAASLTDALNAIQPLYQQENPKVKLTYNFGPSGSLQQQIEQGAPVDVFISAAPKQINELQEKGLLLDETRKDLLKNEMVLIIPKGESTIQRFEDLTADTVTKIAVGEPESVPAGKYAQEVLTSLNIFETIQPKQVYAKDVRQLLSYVETGNVDAGITFSSNAKFSEKVEIVATAPPESHSPIIYPIAVVKNSKNPEAAKEFLSFLSSNTAKSLFERYGFGLAN</sequence>
<dbReference type="CDD" id="cd13537">
    <property type="entry name" value="PBP2_YvgL_like"/>
    <property type="match status" value="1"/>
</dbReference>
<dbReference type="PANTHER" id="PTHR30632:SF0">
    <property type="entry name" value="SULFATE-BINDING PROTEIN"/>
    <property type="match status" value="1"/>
</dbReference>
<feature type="chain" id="PRO_5046905611" evidence="4">
    <location>
        <begin position="21"/>
        <end position="274"/>
    </location>
</feature>
<evidence type="ECO:0000313" key="5">
    <source>
        <dbReference type="EMBL" id="MEA5520995.1"/>
    </source>
</evidence>
<dbReference type="Pfam" id="PF13531">
    <property type="entry name" value="SBP_bac_11"/>
    <property type="match status" value="1"/>
</dbReference>
<dbReference type="InterPro" id="IPR050682">
    <property type="entry name" value="ModA/WtpA"/>
</dbReference>
<dbReference type="RefSeq" id="WP_323272055.1">
    <property type="nucleotide sequence ID" value="NZ_JAYGHT010000129.1"/>
</dbReference>
<keyword evidence="3 4" id="KW-0732">Signal</keyword>
<evidence type="ECO:0000256" key="1">
    <source>
        <dbReference type="ARBA" id="ARBA00009175"/>
    </source>
</evidence>